<feature type="compositionally biased region" description="Pro residues" evidence="1">
    <location>
        <begin position="274"/>
        <end position="288"/>
    </location>
</feature>
<organism evidence="2 3">
    <name type="scientific">Phycicoccus endophyticus</name>
    <dbReference type="NCBI Taxonomy" id="1690220"/>
    <lineage>
        <taxon>Bacteria</taxon>
        <taxon>Bacillati</taxon>
        <taxon>Actinomycetota</taxon>
        <taxon>Actinomycetes</taxon>
        <taxon>Micrococcales</taxon>
        <taxon>Intrasporangiaceae</taxon>
        <taxon>Phycicoccus</taxon>
    </lineage>
</organism>
<dbReference type="Gene3D" id="3.40.50.300">
    <property type="entry name" value="P-loop containing nucleotide triphosphate hydrolases"/>
    <property type="match status" value="1"/>
</dbReference>
<name>A0A7G9R2F7_9MICO</name>
<dbReference type="KEGG" id="pei:H9L10_01405"/>
<dbReference type="SUPFAM" id="SSF52540">
    <property type="entry name" value="P-loop containing nucleoside triphosphate hydrolases"/>
    <property type="match status" value="1"/>
</dbReference>
<dbReference type="InterPro" id="IPR027417">
    <property type="entry name" value="P-loop_NTPase"/>
</dbReference>
<feature type="region of interest" description="Disordered" evidence="1">
    <location>
        <begin position="267"/>
        <end position="288"/>
    </location>
</feature>
<accession>A0A7G9R2F7</accession>
<evidence type="ECO:0000313" key="2">
    <source>
        <dbReference type="EMBL" id="QNN49782.1"/>
    </source>
</evidence>
<dbReference type="AlphaFoldDB" id="A0A7G9R2F7"/>
<gene>
    <name evidence="2" type="ORF">H9L10_01405</name>
</gene>
<evidence type="ECO:0000256" key="1">
    <source>
        <dbReference type="SAM" id="MobiDB-lite"/>
    </source>
</evidence>
<evidence type="ECO:0000313" key="3">
    <source>
        <dbReference type="Proteomes" id="UP000515976"/>
    </source>
</evidence>
<protein>
    <submittedName>
        <fullName evidence="2">Sulfotransferase</fullName>
    </submittedName>
</protein>
<dbReference type="EMBL" id="CP060712">
    <property type="protein sequence ID" value="QNN49782.1"/>
    <property type="molecule type" value="Genomic_DNA"/>
</dbReference>
<keyword evidence="2" id="KW-0808">Transferase</keyword>
<keyword evidence="3" id="KW-1185">Reference proteome</keyword>
<reference evidence="2 3" key="1">
    <citation type="submission" date="2020-08" db="EMBL/GenBank/DDBJ databases">
        <title>Genome sequence of Phycicoccus endophyticus JCM 31784T.</title>
        <authorList>
            <person name="Hyun D.-W."/>
            <person name="Bae J.-W."/>
        </authorList>
    </citation>
    <scope>NUCLEOTIDE SEQUENCE [LARGE SCALE GENOMIC DNA]</scope>
    <source>
        <strain evidence="2 3">JCM 31784</strain>
    </source>
</reference>
<dbReference type="RefSeq" id="WP_166104937.1">
    <property type="nucleotide sequence ID" value="NZ_BMMY01000004.1"/>
</dbReference>
<dbReference type="Proteomes" id="UP000515976">
    <property type="component" value="Chromosome"/>
</dbReference>
<dbReference type="GO" id="GO:0016740">
    <property type="term" value="F:transferase activity"/>
    <property type="evidence" value="ECO:0007669"/>
    <property type="project" value="UniProtKB-KW"/>
</dbReference>
<proteinExistence type="predicted"/>
<sequence length="288" mass="31759">MGGPLGGADAVASARLVFVGGLHRSGTTALARALSEHPDISGLEDTQAKEDEGQHLQDVYPPARTHGGAGRFARRRMAHLTESSPLVSQDSAERLLAAWAPYWDLSSPLLVEKSPPNLLMTRFLQALFPDAAHVVVIRHPVVVALSTKKWARTRTLAQLVEHSLRAYEIFEEDSPALRRLVVLRYEELVTDPATVLGRVGDVLGLESPFPTDAIRAGHSSAYERRWEEYRTGAPWLRWQRRVIESRFAGRLARLGYSLEDLSALEPPVTRWSAPPEPPASARPSPHPG</sequence>
<dbReference type="Pfam" id="PF13469">
    <property type="entry name" value="Sulfotransfer_3"/>
    <property type="match status" value="1"/>
</dbReference>